<protein>
    <recommendedName>
        <fullName evidence="4">Glycine zipper domain-containing protein</fullName>
    </recommendedName>
</protein>
<dbReference type="AlphaFoldDB" id="A0A840HS36"/>
<dbReference type="RefSeq" id="WP_184474197.1">
    <property type="nucleotide sequence ID" value="NZ_JACHOV010000002.1"/>
</dbReference>
<proteinExistence type="predicted"/>
<keyword evidence="1" id="KW-0732">Signal</keyword>
<dbReference type="PROSITE" id="PS51257">
    <property type="entry name" value="PROKAR_LIPOPROTEIN"/>
    <property type="match status" value="1"/>
</dbReference>
<feature type="chain" id="PRO_5032270244" description="Glycine zipper domain-containing protein" evidence="1">
    <location>
        <begin position="21"/>
        <end position="102"/>
    </location>
</feature>
<feature type="signal peptide" evidence="1">
    <location>
        <begin position="1"/>
        <end position="20"/>
    </location>
</feature>
<keyword evidence="3" id="KW-1185">Reference proteome</keyword>
<evidence type="ECO:0000313" key="3">
    <source>
        <dbReference type="Proteomes" id="UP000575068"/>
    </source>
</evidence>
<gene>
    <name evidence="2" type="ORF">HNQ99_000634</name>
</gene>
<evidence type="ECO:0008006" key="4">
    <source>
        <dbReference type="Google" id="ProtNLM"/>
    </source>
</evidence>
<name>A0A840HS36_9SPHN</name>
<evidence type="ECO:0000256" key="1">
    <source>
        <dbReference type="SAM" id="SignalP"/>
    </source>
</evidence>
<evidence type="ECO:0000313" key="2">
    <source>
        <dbReference type="EMBL" id="MBB4640346.1"/>
    </source>
</evidence>
<comment type="caution">
    <text evidence="2">The sequence shown here is derived from an EMBL/GenBank/DDBJ whole genome shotgun (WGS) entry which is preliminary data.</text>
</comment>
<reference evidence="2 3" key="1">
    <citation type="submission" date="2020-08" db="EMBL/GenBank/DDBJ databases">
        <title>Genomic Encyclopedia of Type Strains, Phase IV (KMG-IV): sequencing the most valuable type-strain genomes for metagenomic binning, comparative biology and taxonomic classification.</title>
        <authorList>
            <person name="Goeker M."/>
        </authorList>
    </citation>
    <scope>NUCLEOTIDE SEQUENCE [LARGE SCALE GENOMIC DNA]</scope>
    <source>
        <strain evidence="2 3">DSM 7465</strain>
    </source>
</reference>
<organism evidence="2 3">
    <name type="scientific">Rhizorhapis suberifaciens</name>
    <name type="common">corky root of lettuce</name>
    <dbReference type="NCBI Taxonomy" id="13656"/>
    <lineage>
        <taxon>Bacteria</taxon>
        <taxon>Pseudomonadati</taxon>
        <taxon>Pseudomonadota</taxon>
        <taxon>Alphaproteobacteria</taxon>
        <taxon>Sphingomonadales</taxon>
        <taxon>Sphingomonadaceae</taxon>
        <taxon>Rhizorhapis</taxon>
    </lineage>
</organism>
<dbReference type="Proteomes" id="UP000575068">
    <property type="component" value="Unassembled WGS sequence"/>
</dbReference>
<dbReference type="EMBL" id="JACHOV010000002">
    <property type="protein sequence ID" value="MBB4640346.1"/>
    <property type="molecule type" value="Genomic_DNA"/>
</dbReference>
<sequence>MNRFTLAGLLLAGLSLSACQSENRTLRGAAVGAGVGAAGGAVAGAVIPGVSVGEGAAAGAVAGGVIGAVSSDGRRYYWDDRGDCYYVKDDRRVYVDRNKCQG</sequence>
<accession>A0A840HS36</accession>